<protein>
    <recommendedName>
        <fullName evidence="4">His_Phos_1 domain-containing protein</fullName>
    </recommendedName>
</protein>
<accession>A0AAE8N6H1</accession>
<comment type="caution">
    <text evidence="2">The sequence shown here is derived from an EMBL/GenBank/DDBJ whole genome shotgun (WGS) entry which is preliminary data.</text>
</comment>
<dbReference type="InterPro" id="IPR050275">
    <property type="entry name" value="PGM_Phosphatase"/>
</dbReference>
<name>A0AAE8N6H1_9PEZI</name>
<keyword evidence="3" id="KW-1185">Reference proteome</keyword>
<evidence type="ECO:0008006" key="4">
    <source>
        <dbReference type="Google" id="ProtNLM"/>
    </source>
</evidence>
<dbReference type="CDD" id="cd07067">
    <property type="entry name" value="HP_PGM_like"/>
    <property type="match status" value="1"/>
</dbReference>
<evidence type="ECO:0000256" key="1">
    <source>
        <dbReference type="SAM" id="MobiDB-lite"/>
    </source>
</evidence>
<sequence>MPPTIVLNYTLHDPPLTDEGHGQCTVLRESLKQRLEGETDIAIVVSPLKRTLQTALGSLDWLIERGIPITADAGWQETSAKPCDTGSPVSKLAAEFPSVDFSGVDPVFPDKTSPAGSKYFPTRGAIIARAQSCLRSLYQRPEKWLIVVSHGGFLRMGVSGWWFSNSDYRIFDFDGSPDTELPLKLVQWESTVAGGLGQSTTSPVEIGSGLREDEEEPVSAP</sequence>
<feature type="compositionally biased region" description="Acidic residues" evidence="1">
    <location>
        <begin position="212"/>
        <end position="221"/>
    </location>
</feature>
<evidence type="ECO:0000313" key="2">
    <source>
        <dbReference type="EMBL" id="SPO07160.1"/>
    </source>
</evidence>
<dbReference type="InterPro" id="IPR013078">
    <property type="entry name" value="His_Pase_superF_clade-1"/>
</dbReference>
<dbReference type="InterPro" id="IPR029033">
    <property type="entry name" value="His_PPase_superfam"/>
</dbReference>
<feature type="region of interest" description="Disordered" evidence="1">
    <location>
        <begin position="196"/>
        <end position="221"/>
    </location>
</feature>
<dbReference type="AlphaFoldDB" id="A0AAE8N6H1"/>
<evidence type="ECO:0000313" key="3">
    <source>
        <dbReference type="Proteomes" id="UP001187682"/>
    </source>
</evidence>
<gene>
    <name evidence="2" type="ORF">DNG_09854</name>
</gene>
<organism evidence="2 3">
    <name type="scientific">Cephalotrichum gorgonifer</name>
    <dbReference type="NCBI Taxonomy" id="2041049"/>
    <lineage>
        <taxon>Eukaryota</taxon>
        <taxon>Fungi</taxon>
        <taxon>Dikarya</taxon>
        <taxon>Ascomycota</taxon>
        <taxon>Pezizomycotina</taxon>
        <taxon>Sordariomycetes</taxon>
        <taxon>Hypocreomycetidae</taxon>
        <taxon>Microascales</taxon>
        <taxon>Microascaceae</taxon>
        <taxon>Cephalotrichum</taxon>
    </lineage>
</organism>
<dbReference type="PANTHER" id="PTHR48100:SF24">
    <property type="entry name" value="PHOSPHOGLYCERATE MUTASE"/>
    <property type="match status" value="1"/>
</dbReference>
<dbReference type="Gene3D" id="3.40.50.1240">
    <property type="entry name" value="Phosphoglycerate mutase-like"/>
    <property type="match status" value="1"/>
</dbReference>
<dbReference type="SUPFAM" id="SSF53254">
    <property type="entry name" value="Phosphoglycerate mutase-like"/>
    <property type="match status" value="1"/>
</dbReference>
<dbReference type="Proteomes" id="UP001187682">
    <property type="component" value="Unassembled WGS sequence"/>
</dbReference>
<proteinExistence type="predicted"/>
<dbReference type="GO" id="GO:0005737">
    <property type="term" value="C:cytoplasm"/>
    <property type="evidence" value="ECO:0007669"/>
    <property type="project" value="TreeGrafter"/>
</dbReference>
<dbReference type="GO" id="GO:0016791">
    <property type="term" value="F:phosphatase activity"/>
    <property type="evidence" value="ECO:0007669"/>
    <property type="project" value="TreeGrafter"/>
</dbReference>
<dbReference type="Pfam" id="PF00300">
    <property type="entry name" value="His_Phos_1"/>
    <property type="match status" value="1"/>
</dbReference>
<dbReference type="EMBL" id="ONZQ02000018">
    <property type="protein sequence ID" value="SPO07160.1"/>
    <property type="molecule type" value="Genomic_DNA"/>
</dbReference>
<dbReference type="PANTHER" id="PTHR48100">
    <property type="entry name" value="BROAD-SPECIFICITY PHOSPHATASE YOR283W-RELATED"/>
    <property type="match status" value="1"/>
</dbReference>
<reference evidence="2" key="1">
    <citation type="submission" date="2018-03" db="EMBL/GenBank/DDBJ databases">
        <authorList>
            <person name="Guldener U."/>
        </authorList>
    </citation>
    <scope>NUCLEOTIDE SEQUENCE</scope>
</reference>